<dbReference type="AlphaFoldDB" id="A0A815M3H7"/>
<protein>
    <submittedName>
        <fullName evidence="1">Uncharacterized protein</fullName>
    </submittedName>
</protein>
<evidence type="ECO:0000313" key="2">
    <source>
        <dbReference type="EMBL" id="CAF4303324.1"/>
    </source>
</evidence>
<reference evidence="1" key="1">
    <citation type="submission" date="2021-02" db="EMBL/GenBank/DDBJ databases">
        <authorList>
            <person name="Nowell W R."/>
        </authorList>
    </citation>
    <scope>NUCLEOTIDE SEQUENCE</scope>
</reference>
<dbReference type="Proteomes" id="UP000663829">
    <property type="component" value="Unassembled WGS sequence"/>
</dbReference>
<sequence length="167" mass="19163">MTSTLHLVSQNLSLQSGRLAAEWYQQHRGPYTSWAAFAAAVITAFSRQKKSIGRSLPYEQVEPVFCQEPLVAASIRPFHYEQYHSAQSTVHTDSQRRFRPQYQVRSQTQSNFQVAPSHLGDQEQRSLKNTEIYHSNQQSNSSNREKLFKRGIKLLGHQVNEHGLLPL</sequence>
<accession>A0A815M3H7</accession>
<evidence type="ECO:0000313" key="3">
    <source>
        <dbReference type="Proteomes" id="UP000663829"/>
    </source>
</evidence>
<dbReference type="Proteomes" id="UP000681722">
    <property type="component" value="Unassembled WGS sequence"/>
</dbReference>
<comment type="caution">
    <text evidence="1">The sequence shown here is derived from an EMBL/GenBank/DDBJ whole genome shotgun (WGS) entry which is preliminary data.</text>
</comment>
<proteinExistence type="predicted"/>
<evidence type="ECO:0000313" key="1">
    <source>
        <dbReference type="EMBL" id="CAF1419137.1"/>
    </source>
</evidence>
<organism evidence="1 3">
    <name type="scientific">Didymodactylos carnosus</name>
    <dbReference type="NCBI Taxonomy" id="1234261"/>
    <lineage>
        <taxon>Eukaryota</taxon>
        <taxon>Metazoa</taxon>
        <taxon>Spiralia</taxon>
        <taxon>Gnathifera</taxon>
        <taxon>Rotifera</taxon>
        <taxon>Eurotatoria</taxon>
        <taxon>Bdelloidea</taxon>
        <taxon>Philodinida</taxon>
        <taxon>Philodinidae</taxon>
        <taxon>Didymodactylos</taxon>
    </lineage>
</organism>
<gene>
    <name evidence="1" type="ORF">GPM918_LOCUS33679</name>
    <name evidence="2" type="ORF">SRO942_LOCUS34364</name>
</gene>
<name>A0A815M3H7_9BILA</name>
<dbReference type="EMBL" id="CAJOBC010083551">
    <property type="protein sequence ID" value="CAF4303324.1"/>
    <property type="molecule type" value="Genomic_DNA"/>
</dbReference>
<dbReference type="EMBL" id="CAJNOQ010018126">
    <property type="protein sequence ID" value="CAF1419137.1"/>
    <property type="molecule type" value="Genomic_DNA"/>
</dbReference>
<keyword evidence="3" id="KW-1185">Reference proteome</keyword>